<keyword evidence="1" id="KW-0812">Transmembrane</keyword>
<comment type="caution">
    <text evidence="2">The sequence shown here is derived from an EMBL/GenBank/DDBJ whole genome shotgun (WGS) entry which is preliminary data.</text>
</comment>
<keyword evidence="3" id="KW-1185">Reference proteome</keyword>
<keyword evidence="1" id="KW-0472">Membrane</keyword>
<feature type="transmembrane region" description="Helical" evidence="1">
    <location>
        <begin position="122"/>
        <end position="142"/>
    </location>
</feature>
<organism evidence="2 3">
    <name type="scientific">Cylicocyclus nassatus</name>
    <name type="common">Nematode worm</name>
    <dbReference type="NCBI Taxonomy" id="53992"/>
    <lineage>
        <taxon>Eukaryota</taxon>
        <taxon>Metazoa</taxon>
        <taxon>Ecdysozoa</taxon>
        <taxon>Nematoda</taxon>
        <taxon>Chromadorea</taxon>
        <taxon>Rhabditida</taxon>
        <taxon>Rhabditina</taxon>
        <taxon>Rhabditomorpha</taxon>
        <taxon>Strongyloidea</taxon>
        <taxon>Strongylidae</taxon>
        <taxon>Cylicocyclus</taxon>
    </lineage>
</organism>
<evidence type="ECO:0000256" key="1">
    <source>
        <dbReference type="SAM" id="Phobius"/>
    </source>
</evidence>
<gene>
    <name evidence="2" type="ORF">CYNAS_LOCUS11203</name>
</gene>
<feature type="transmembrane region" description="Helical" evidence="1">
    <location>
        <begin position="78"/>
        <end position="102"/>
    </location>
</feature>
<protein>
    <submittedName>
        <fullName evidence="2">Uncharacterized protein</fullName>
    </submittedName>
</protein>
<dbReference type="AlphaFoldDB" id="A0AA36GW22"/>
<reference evidence="2" key="1">
    <citation type="submission" date="2023-07" db="EMBL/GenBank/DDBJ databases">
        <authorList>
            <consortium name="CYATHOMIX"/>
        </authorList>
    </citation>
    <scope>NUCLEOTIDE SEQUENCE</scope>
    <source>
        <strain evidence="2">N/A</strain>
    </source>
</reference>
<feature type="transmembrane region" description="Helical" evidence="1">
    <location>
        <begin position="12"/>
        <end position="31"/>
    </location>
</feature>
<sequence length="160" mass="18076">MFYVSFIPITLVYSTCYGASTSGLFLVGLVGPLLEVALVPIVIVISVVCYKLIRSYFRRVVGYTEKVRRMQTRLSTSIYLQGVFHSILALFTVTIIPVALLLQAFDREEKVTFAVVLAYKVIIYLVIRWYTAVTGALMIWSIRGTHKLSEQKLISVRTVT</sequence>
<evidence type="ECO:0000313" key="3">
    <source>
        <dbReference type="Proteomes" id="UP001176961"/>
    </source>
</evidence>
<dbReference type="EMBL" id="CATQJL010000223">
    <property type="protein sequence ID" value="CAJ0599220.1"/>
    <property type="molecule type" value="Genomic_DNA"/>
</dbReference>
<dbReference type="Proteomes" id="UP001176961">
    <property type="component" value="Unassembled WGS sequence"/>
</dbReference>
<feature type="transmembrane region" description="Helical" evidence="1">
    <location>
        <begin position="37"/>
        <end position="57"/>
    </location>
</feature>
<name>A0AA36GW22_CYLNA</name>
<keyword evidence="1" id="KW-1133">Transmembrane helix</keyword>
<proteinExistence type="predicted"/>
<accession>A0AA36GW22</accession>
<evidence type="ECO:0000313" key="2">
    <source>
        <dbReference type="EMBL" id="CAJ0599220.1"/>
    </source>
</evidence>